<dbReference type="EMBL" id="SODV01000001">
    <property type="protein sequence ID" value="TDW99204.1"/>
    <property type="molecule type" value="Genomic_DNA"/>
</dbReference>
<dbReference type="Pfam" id="PF14274">
    <property type="entry name" value="BT_3044-like_C"/>
    <property type="match status" value="1"/>
</dbReference>
<keyword evidence="1" id="KW-0732">Signal</keyword>
<gene>
    <name evidence="4" type="ORF">EDB95_0213</name>
</gene>
<comment type="caution">
    <text evidence="4">The sequence shown here is derived from an EMBL/GenBank/DDBJ whole genome shotgun (WGS) entry which is preliminary data.</text>
</comment>
<evidence type="ECO:0000259" key="2">
    <source>
        <dbReference type="Pfam" id="PF08522"/>
    </source>
</evidence>
<name>A0A4R8DP57_9BACT</name>
<dbReference type="Pfam" id="PF08522">
    <property type="entry name" value="BT_3987-like_N"/>
    <property type="match status" value="1"/>
</dbReference>
<evidence type="ECO:0000256" key="1">
    <source>
        <dbReference type="SAM" id="SignalP"/>
    </source>
</evidence>
<feature type="chain" id="PRO_5020528905" evidence="1">
    <location>
        <begin position="20"/>
        <end position="287"/>
    </location>
</feature>
<feature type="signal peptide" evidence="1">
    <location>
        <begin position="1"/>
        <end position="19"/>
    </location>
</feature>
<accession>A0A4R8DP57</accession>
<evidence type="ECO:0000313" key="5">
    <source>
        <dbReference type="Proteomes" id="UP000294498"/>
    </source>
</evidence>
<dbReference type="InterPro" id="IPR025371">
    <property type="entry name" value="BT_3044-like_C"/>
</dbReference>
<reference evidence="4 5" key="1">
    <citation type="submission" date="2019-03" db="EMBL/GenBank/DDBJ databases">
        <title>Genomic Encyclopedia of Type Strains, Phase IV (KMG-IV): sequencing the most valuable type-strain genomes for metagenomic binning, comparative biology and taxonomic classification.</title>
        <authorList>
            <person name="Goeker M."/>
        </authorList>
    </citation>
    <scope>NUCLEOTIDE SEQUENCE [LARGE SCALE GENOMIC DNA]</scope>
    <source>
        <strain evidence="4 5">DSM 100059</strain>
    </source>
</reference>
<dbReference type="RefSeq" id="WP_133989725.1">
    <property type="nucleotide sequence ID" value="NZ_SODV01000001.1"/>
</dbReference>
<keyword evidence="5" id="KW-1185">Reference proteome</keyword>
<feature type="domain" description="BT-3987-like N-terminal" evidence="2">
    <location>
        <begin position="50"/>
        <end position="143"/>
    </location>
</feature>
<feature type="domain" description="BT-3044-like C-terminal" evidence="3">
    <location>
        <begin position="160"/>
        <end position="280"/>
    </location>
</feature>
<dbReference type="AlphaFoldDB" id="A0A4R8DP57"/>
<dbReference type="PROSITE" id="PS51257">
    <property type="entry name" value="PROKAR_LIPOPROTEIN"/>
    <property type="match status" value="1"/>
</dbReference>
<proteinExistence type="predicted"/>
<protein>
    <submittedName>
        <fullName evidence="4">Uncharacterized protein DUF1735</fullName>
    </submittedName>
</protein>
<dbReference type="OrthoDB" id="740324at2"/>
<evidence type="ECO:0000313" key="4">
    <source>
        <dbReference type="EMBL" id="TDW99204.1"/>
    </source>
</evidence>
<dbReference type="Gene3D" id="2.60.40.1740">
    <property type="entry name" value="hypothetical protein (bacova_03559)"/>
    <property type="match status" value="1"/>
</dbReference>
<organism evidence="4 5">
    <name type="scientific">Dinghuibacter silviterrae</name>
    <dbReference type="NCBI Taxonomy" id="1539049"/>
    <lineage>
        <taxon>Bacteria</taxon>
        <taxon>Pseudomonadati</taxon>
        <taxon>Bacteroidota</taxon>
        <taxon>Chitinophagia</taxon>
        <taxon>Chitinophagales</taxon>
        <taxon>Chitinophagaceae</taxon>
        <taxon>Dinghuibacter</taxon>
    </lineage>
</organism>
<dbReference type="Proteomes" id="UP000294498">
    <property type="component" value="Unassembled WGS sequence"/>
</dbReference>
<dbReference type="InterPro" id="IPR013728">
    <property type="entry name" value="BT_3987-like_N"/>
</dbReference>
<sequence length="287" mass="31101">MRRILLATALLAVSCLKPAKYYTDFSDISAIAQFSLGGNSITNAWITVQSTPTDYTLMVNVAAPNPLGKAVTFTLAIDTADFNAQLAANGYSLLPDSDYIVSTWQVTIPAGKDSGTFHIQINSTKLGSNLGFILPLHITDASGLPISSNFGYGFWLVQNGNAYTGLYHSMGYRKEVGKTFVIDQDKYLYYADTTGGLYPSNTVIAQAGDDVTYIDYGIGMDLTVDPATNLVTLTSDPHQGASGKIPLNNMGVCKYDPVTRVFTLNYSYVNAYGNTDTLQEILTWKPL</sequence>
<evidence type="ECO:0000259" key="3">
    <source>
        <dbReference type="Pfam" id="PF14274"/>
    </source>
</evidence>